<organism evidence="1 2">
    <name type="scientific">Arctia plantaginis</name>
    <name type="common">Wood tiger moth</name>
    <name type="synonym">Phalaena plantaginis</name>
    <dbReference type="NCBI Taxonomy" id="874455"/>
    <lineage>
        <taxon>Eukaryota</taxon>
        <taxon>Metazoa</taxon>
        <taxon>Ecdysozoa</taxon>
        <taxon>Arthropoda</taxon>
        <taxon>Hexapoda</taxon>
        <taxon>Insecta</taxon>
        <taxon>Pterygota</taxon>
        <taxon>Neoptera</taxon>
        <taxon>Endopterygota</taxon>
        <taxon>Lepidoptera</taxon>
        <taxon>Glossata</taxon>
        <taxon>Ditrysia</taxon>
        <taxon>Noctuoidea</taxon>
        <taxon>Erebidae</taxon>
        <taxon>Arctiinae</taxon>
        <taxon>Arctia</taxon>
    </lineage>
</organism>
<evidence type="ECO:0000313" key="2">
    <source>
        <dbReference type="Proteomes" id="UP000494106"/>
    </source>
</evidence>
<comment type="caution">
    <text evidence="1">The sequence shown here is derived from an EMBL/GenBank/DDBJ whole genome shotgun (WGS) entry which is preliminary data.</text>
</comment>
<proteinExistence type="predicted"/>
<reference evidence="1 2" key="1">
    <citation type="submission" date="2020-04" db="EMBL/GenBank/DDBJ databases">
        <authorList>
            <person name="Wallbank WR R."/>
            <person name="Pardo Diaz C."/>
            <person name="Kozak K."/>
            <person name="Martin S."/>
            <person name="Jiggins C."/>
            <person name="Moest M."/>
            <person name="Warren A I."/>
            <person name="Byers J.R.P. K."/>
            <person name="Montejo-Kovacevich G."/>
            <person name="Yen C E."/>
        </authorList>
    </citation>
    <scope>NUCLEOTIDE SEQUENCE [LARGE SCALE GENOMIC DNA]</scope>
</reference>
<dbReference type="OrthoDB" id="10499586at2759"/>
<evidence type="ECO:0000313" key="1">
    <source>
        <dbReference type="EMBL" id="CAB3262437.1"/>
    </source>
</evidence>
<accession>A0A8S1BSR5</accession>
<keyword evidence="2" id="KW-1185">Reference proteome</keyword>
<protein>
    <submittedName>
        <fullName evidence="1">Uncharacterized protein</fullName>
    </submittedName>
</protein>
<name>A0A8S1BSR5_ARCPL</name>
<dbReference type="EMBL" id="CADEBC010000958">
    <property type="protein sequence ID" value="CAB3262437.1"/>
    <property type="molecule type" value="Genomic_DNA"/>
</dbReference>
<dbReference type="Proteomes" id="UP000494106">
    <property type="component" value="Unassembled WGS sequence"/>
</dbReference>
<dbReference type="AlphaFoldDB" id="A0A8S1BSR5"/>
<gene>
    <name evidence="1" type="ORF">APLA_LOCUS18409</name>
</gene>
<sequence>MALVHKHDLLPALHYSREVNDRTHTSPFILHVWLHVFGPDQHLRHQRQPLTEHDIVGTARNHRILTQNVIELHSREEEEDHTYMMNVHFSGIHVVEECLQVLRFCTIYDKHRLALSIVGAEKRSE</sequence>